<evidence type="ECO:0000313" key="1">
    <source>
        <dbReference type="EMBL" id="BAC84287.1"/>
    </source>
</evidence>
<dbReference type="EMBL" id="AP005448">
    <property type="protein sequence ID" value="BAC84287.1"/>
    <property type="molecule type" value="Genomic_DNA"/>
</dbReference>
<sequence length="137" mass="14606">MANVRSTPAPPPPQQHRARLWLVLLLHCHPQGPEHHRALSVVSGGGEVKGSTRNKLPLKLPSLPSFQSSPSFFVGCVSPTNLDNSSVVAVGANLEEDGWEERGDGAAMAPSGATVGSGTKRIEVENMEVFKETVELM</sequence>
<dbReference type="AlphaFoldDB" id="Q7EYM4"/>
<dbReference type="Proteomes" id="UP000000763">
    <property type="component" value="Chromosome 7"/>
</dbReference>
<reference evidence="2" key="1">
    <citation type="journal article" date="2005" name="Nature">
        <title>The map-based sequence of the rice genome.</title>
        <authorList>
            <consortium name="International rice genome sequencing project (IRGSP)"/>
            <person name="Matsumoto T."/>
            <person name="Wu J."/>
            <person name="Kanamori H."/>
            <person name="Katayose Y."/>
            <person name="Fujisawa M."/>
            <person name="Namiki N."/>
            <person name="Mizuno H."/>
            <person name="Yamamoto K."/>
            <person name="Antonio B.A."/>
            <person name="Baba T."/>
            <person name="Sakata K."/>
            <person name="Nagamura Y."/>
            <person name="Aoki H."/>
            <person name="Arikawa K."/>
            <person name="Arita K."/>
            <person name="Bito T."/>
            <person name="Chiden Y."/>
            <person name="Fujitsuka N."/>
            <person name="Fukunaka R."/>
            <person name="Hamada M."/>
            <person name="Harada C."/>
            <person name="Hayashi A."/>
            <person name="Hijishita S."/>
            <person name="Honda M."/>
            <person name="Hosokawa S."/>
            <person name="Ichikawa Y."/>
            <person name="Idonuma A."/>
            <person name="Iijima M."/>
            <person name="Ikeda M."/>
            <person name="Ikeno M."/>
            <person name="Ito K."/>
            <person name="Ito S."/>
            <person name="Ito T."/>
            <person name="Ito Y."/>
            <person name="Ito Y."/>
            <person name="Iwabuchi A."/>
            <person name="Kamiya K."/>
            <person name="Karasawa W."/>
            <person name="Kurita K."/>
            <person name="Katagiri S."/>
            <person name="Kikuta A."/>
            <person name="Kobayashi H."/>
            <person name="Kobayashi N."/>
            <person name="Machita K."/>
            <person name="Maehara T."/>
            <person name="Masukawa M."/>
            <person name="Mizubayashi T."/>
            <person name="Mukai Y."/>
            <person name="Nagasaki H."/>
            <person name="Nagata Y."/>
            <person name="Naito S."/>
            <person name="Nakashima M."/>
            <person name="Nakama Y."/>
            <person name="Nakamichi Y."/>
            <person name="Nakamura M."/>
            <person name="Meguro A."/>
            <person name="Negishi M."/>
            <person name="Ohta I."/>
            <person name="Ohta T."/>
            <person name="Okamoto M."/>
            <person name="Ono N."/>
            <person name="Saji S."/>
            <person name="Sakaguchi M."/>
            <person name="Sakai K."/>
            <person name="Shibata M."/>
            <person name="Shimokawa T."/>
            <person name="Song J."/>
            <person name="Takazaki Y."/>
            <person name="Terasawa K."/>
            <person name="Tsugane M."/>
            <person name="Tsuji K."/>
            <person name="Ueda S."/>
            <person name="Waki K."/>
            <person name="Yamagata H."/>
            <person name="Yamamoto M."/>
            <person name="Yamamoto S."/>
            <person name="Yamane H."/>
            <person name="Yoshiki S."/>
            <person name="Yoshihara R."/>
            <person name="Yukawa K."/>
            <person name="Zhong H."/>
            <person name="Yano M."/>
            <person name="Yuan Q."/>
            <person name="Ouyang S."/>
            <person name="Liu J."/>
            <person name="Jones K.M."/>
            <person name="Gansberger K."/>
            <person name="Moffat K."/>
            <person name="Hill J."/>
            <person name="Bera J."/>
            <person name="Fadrosh D."/>
            <person name="Jin S."/>
            <person name="Johri S."/>
            <person name="Kim M."/>
            <person name="Overton L."/>
            <person name="Reardon M."/>
            <person name="Tsitrin T."/>
            <person name="Vuong H."/>
            <person name="Weaver B."/>
            <person name="Ciecko A."/>
            <person name="Tallon L."/>
            <person name="Jackson J."/>
            <person name="Pai G."/>
            <person name="Aken S.V."/>
            <person name="Utterback T."/>
            <person name="Reidmuller S."/>
            <person name="Feldblyum T."/>
            <person name="Hsiao J."/>
            <person name="Zismann V."/>
            <person name="Iobst S."/>
            <person name="de Vazeille A.R."/>
            <person name="Buell C.R."/>
            <person name="Ying K."/>
            <person name="Li Y."/>
            <person name="Lu T."/>
            <person name="Huang Y."/>
            <person name="Zhao Q."/>
            <person name="Feng Q."/>
            <person name="Zhang L."/>
            <person name="Zhu J."/>
            <person name="Weng Q."/>
            <person name="Mu J."/>
            <person name="Lu Y."/>
            <person name="Fan D."/>
            <person name="Liu Y."/>
            <person name="Guan J."/>
            <person name="Zhang Y."/>
            <person name="Yu S."/>
            <person name="Liu X."/>
            <person name="Zhang Y."/>
            <person name="Hong G."/>
            <person name="Han B."/>
            <person name="Choisne N."/>
            <person name="Demange N."/>
            <person name="Orjeda G."/>
            <person name="Samain S."/>
            <person name="Cattolico L."/>
            <person name="Pelletier E."/>
            <person name="Couloux A."/>
            <person name="Segurens B."/>
            <person name="Wincker P."/>
            <person name="D'Hont A."/>
            <person name="Scarpelli C."/>
            <person name="Weissenbach J."/>
            <person name="Salanoubat M."/>
            <person name="Quetier F."/>
            <person name="Yu Y."/>
            <person name="Kim H.R."/>
            <person name="Rambo T."/>
            <person name="Currie J."/>
            <person name="Collura K."/>
            <person name="Luo M."/>
            <person name="Yang T."/>
            <person name="Ammiraju J.S.S."/>
            <person name="Engler F."/>
            <person name="Soderlund C."/>
            <person name="Wing R.A."/>
            <person name="Palmer L.E."/>
            <person name="de la Bastide M."/>
            <person name="Spiegel L."/>
            <person name="Nascimento L."/>
            <person name="Zutavern T."/>
            <person name="O'Shaughnessy A."/>
            <person name="Dike S."/>
            <person name="Dedhia N."/>
            <person name="Preston R."/>
            <person name="Balija V."/>
            <person name="McCombie W.R."/>
            <person name="Chow T."/>
            <person name="Chen H."/>
            <person name="Chung M."/>
            <person name="Chen C."/>
            <person name="Shaw J."/>
            <person name="Wu H."/>
            <person name="Hsiao K."/>
            <person name="Chao Y."/>
            <person name="Chu M."/>
            <person name="Cheng C."/>
            <person name="Hour A."/>
            <person name="Lee P."/>
            <person name="Lin S."/>
            <person name="Lin Y."/>
            <person name="Liou J."/>
            <person name="Liu S."/>
            <person name="Hsing Y."/>
            <person name="Raghuvanshi S."/>
            <person name="Mohanty A."/>
            <person name="Bharti A.K."/>
            <person name="Gaur A."/>
            <person name="Gupta V."/>
            <person name="Kumar D."/>
            <person name="Ravi V."/>
            <person name="Vij S."/>
            <person name="Kapur A."/>
            <person name="Khurana P."/>
            <person name="Khurana P."/>
            <person name="Khurana J.P."/>
            <person name="Tyagi A.K."/>
            <person name="Gaikwad K."/>
            <person name="Singh A."/>
            <person name="Dalal V."/>
            <person name="Srivastava S."/>
            <person name="Dixit A."/>
            <person name="Pal A.K."/>
            <person name="Ghazi I.A."/>
            <person name="Yadav M."/>
            <person name="Pandit A."/>
            <person name="Bhargava A."/>
            <person name="Sureshbabu K."/>
            <person name="Batra K."/>
            <person name="Sharma T.R."/>
            <person name="Mohapatra T."/>
            <person name="Singh N.K."/>
            <person name="Messing J."/>
            <person name="Nelson A.B."/>
            <person name="Fuks G."/>
            <person name="Kavchok S."/>
            <person name="Keizer G."/>
            <person name="Linton E."/>
            <person name="Llaca V."/>
            <person name="Song R."/>
            <person name="Tanyolac B."/>
            <person name="Young S."/>
            <person name="Ho-Il K."/>
            <person name="Hahn J.H."/>
            <person name="Sangsakoo G."/>
            <person name="Vanavichit A."/>
            <person name="de Mattos Luiz.A.T."/>
            <person name="Zimmer P.D."/>
            <person name="Malone G."/>
            <person name="Dellagostin O."/>
            <person name="de Oliveira A.C."/>
            <person name="Bevan M."/>
            <person name="Bancroft I."/>
            <person name="Minx P."/>
            <person name="Cordum H."/>
            <person name="Wilson R."/>
            <person name="Cheng Z."/>
            <person name="Jin W."/>
            <person name="Jiang J."/>
            <person name="Leong S.A."/>
            <person name="Iwama H."/>
            <person name="Gojobori T."/>
            <person name="Itoh T."/>
            <person name="Niimura Y."/>
            <person name="Fujii Y."/>
            <person name="Habara T."/>
            <person name="Sakai H."/>
            <person name="Sato Y."/>
            <person name="Wilson G."/>
            <person name="Kumar K."/>
            <person name="McCouch S."/>
            <person name="Juretic N."/>
            <person name="Hoen D."/>
            <person name="Wright S."/>
            <person name="Bruskiewich R."/>
            <person name="Bureau T."/>
            <person name="Miyao A."/>
            <person name="Hirochika H."/>
            <person name="Nishikawa T."/>
            <person name="Kadowaki K."/>
            <person name="Sugiura M."/>
            <person name="Burr B."/>
            <person name="Sasaki T."/>
        </authorList>
    </citation>
    <scope>NUCLEOTIDE SEQUENCE [LARGE SCALE GENOMIC DNA]</scope>
    <source>
        <strain evidence="2">cv. Nipponbare</strain>
    </source>
</reference>
<name>Q7EYM4_ORYSJ</name>
<evidence type="ECO:0000313" key="2">
    <source>
        <dbReference type="Proteomes" id="UP000000763"/>
    </source>
</evidence>
<proteinExistence type="predicted"/>
<gene>
    <name evidence="1" type="primary">P0404G11.127</name>
</gene>
<reference evidence="2" key="2">
    <citation type="journal article" date="2008" name="Nucleic Acids Res.">
        <title>The rice annotation project database (RAP-DB): 2008 update.</title>
        <authorList>
            <consortium name="The rice annotation project (RAP)"/>
        </authorList>
    </citation>
    <scope>GENOME REANNOTATION</scope>
    <source>
        <strain evidence="2">cv. Nipponbare</strain>
    </source>
</reference>
<protein>
    <submittedName>
        <fullName evidence="1">Uncharacterized protein</fullName>
    </submittedName>
</protein>
<accession>Q7EYM4</accession>
<organism evidence="1 2">
    <name type="scientific">Oryza sativa subsp. japonica</name>
    <name type="common">Rice</name>
    <dbReference type="NCBI Taxonomy" id="39947"/>
    <lineage>
        <taxon>Eukaryota</taxon>
        <taxon>Viridiplantae</taxon>
        <taxon>Streptophyta</taxon>
        <taxon>Embryophyta</taxon>
        <taxon>Tracheophyta</taxon>
        <taxon>Spermatophyta</taxon>
        <taxon>Magnoliopsida</taxon>
        <taxon>Liliopsida</taxon>
        <taxon>Poales</taxon>
        <taxon>Poaceae</taxon>
        <taxon>BOP clade</taxon>
        <taxon>Oryzoideae</taxon>
        <taxon>Oryzeae</taxon>
        <taxon>Oryzinae</taxon>
        <taxon>Oryza</taxon>
        <taxon>Oryza sativa</taxon>
    </lineage>
</organism>